<keyword evidence="5" id="KW-1185">Reference proteome</keyword>
<dbReference type="Proteomes" id="UP000295382">
    <property type="component" value="Unassembled WGS sequence"/>
</dbReference>
<dbReference type="RefSeq" id="WP_132257552.1">
    <property type="nucleotide sequence ID" value="NZ_SLZQ01000002.1"/>
</dbReference>
<dbReference type="InterPro" id="IPR007067">
    <property type="entry name" value="Tail_sheath"/>
</dbReference>
<proteinExistence type="inferred from homology"/>
<name>A0A4V2UJ32_PAULE</name>
<accession>A0A4V2UJ32</accession>
<protein>
    <submittedName>
        <fullName evidence="4">Phage tail sheath gpL-like</fullName>
    </submittedName>
</protein>
<reference evidence="4 5" key="1">
    <citation type="submission" date="2019-03" db="EMBL/GenBank/DDBJ databases">
        <title>Genomic Encyclopedia of Type Strains, Phase IV (KMG-IV): sequencing the most valuable type-strain genomes for metagenomic binning, comparative biology and taxonomic classification.</title>
        <authorList>
            <person name="Goeker M."/>
        </authorList>
    </citation>
    <scope>NUCLEOTIDE SEQUENCE [LARGE SCALE GENOMIC DNA]</scope>
    <source>
        <strain evidence="4 5">DSM 7445</strain>
    </source>
</reference>
<dbReference type="PIRSF" id="PIRSF007349">
    <property type="entry name" value="Tsp_L"/>
    <property type="match status" value="1"/>
</dbReference>
<dbReference type="Pfam" id="PF04984">
    <property type="entry name" value="Phage_sheath_1"/>
    <property type="match status" value="1"/>
</dbReference>
<sequence>MSSPNIQFEKIPSSIRKPGVYLEFNTRMAVRNLPGNRQTNLVIAQKLAAGTVDPLVLTNVFSDVEAAESFGYGSQVHRMVMKMLKANPYANISVVALSDAVGSSAATWPLTITGTPTSAGAFSVNLNDDTIQIGVSSTDTPTTVAAAIVAAIAAKPELPFTASNVAGVVTLAAKNKGLVANEFKVSTSGAVPGLTATVGALVAGTIDPDITPALTAAFLGGHTQLITAYTDTSNMTALRNHLDNVGNYAEKRWALGFTASNGSLANATTFSASLNHGWINNVWCRNTKTCRMELAAAYASTIAATEDPALPFNDVEVKGVAVPDVADRPSRTEQESALYNGVTPLTVGPGERVQIVRAITTYTLNPAGVPDIALLDITTPRTMMYVAKVFVEDRARRYARAKISSRLMDDMRDTGIVLMRQLEELEIIEAVTDNLPQYIIERDTQDPNRINERIPVDVVNGLHILAERFDLLL</sequence>
<feature type="domain" description="Tail sheath protein C-terminal" evidence="3">
    <location>
        <begin position="373"/>
        <end position="467"/>
    </location>
</feature>
<dbReference type="AlphaFoldDB" id="A0A4V2UJ32"/>
<evidence type="ECO:0000259" key="2">
    <source>
        <dbReference type="Pfam" id="PF04984"/>
    </source>
</evidence>
<evidence type="ECO:0000256" key="1">
    <source>
        <dbReference type="ARBA" id="ARBA00008005"/>
    </source>
</evidence>
<evidence type="ECO:0000259" key="3">
    <source>
        <dbReference type="Pfam" id="PF17482"/>
    </source>
</evidence>
<organism evidence="4 5">
    <name type="scientific">Paucimonas lemoignei</name>
    <name type="common">Pseudomonas lemoignei</name>
    <dbReference type="NCBI Taxonomy" id="29443"/>
    <lineage>
        <taxon>Bacteria</taxon>
        <taxon>Pseudomonadati</taxon>
        <taxon>Pseudomonadota</taxon>
        <taxon>Betaproteobacteria</taxon>
        <taxon>Burkholderiales</taxon>
        <taxon>Burkholderiaceae</taxon>
        <taxon>Paucimonas</taxon>
    </lineage>
</organism>
<gene>
    <name evidence="4" type="ORF">EDC30_102219</name>
</gene>
<comment type="similarity">
    <text evidence="1">Belongs to the myoviridae tail sheath protein family.</text>
</comment>
<comment type="caution">
    <text evidence="4">The sequence shown here is derived from an EMBL/GenBank/DDBJ whole genome shotgun (WGS) entry which is preliminary data.</text>
</comment>
<dbReference type="OrthoDB" id="5442644at2"/>
<evidence type="ECO:0000313" key="4">
    <source>
        <dbReference type="EMBL" id="TCS38480.1"/>
    </source>
</evidence>
<dbReference type="EMBL" id="SLZQ01000002">
    <property type="protein sequence ID" value="TCS38480.1"/>
    <property type="molecule type" value="Genomic_DNA"/>
</dbReference>
<feature type="domain" description="Tail sheath protein subtilisin-like" evidence="2">
    <location>
        <begin position="209"/>
        <end position="361"/>
    </location>
</feature>
<evidence type="ECO:0000313" key="5">
    <source>
        <dbReference type="Proteomes" id="UP000295382"/>
    </source>
</evidence>
<dbReference type="InterPro" id="IPR035089">
    <property type="entry name" value="Phage_sheath_subtilisin"/>
</dbReference>
<dbReference type="Pfam" id="PF17482">
    <property type="entry name" value="Phage_sheath_1C"/>
    <property type="match status" value="1"/>
</dbReference>
<dbReference type="InterPro" id="IPR020287">
    <property type="entry name" value="Tail_sheath_C"/>
</dbReference>